<dbReference type="PROSITE" id="PS01358">
    <property type="entry name" value="ZF_RANBP2_1"/>
    <property type="match status" value="1"/>
</dbReference>
<evidence type="ECO:0000256" key="2">
    <source>
        <dbReference type="ARBA" id="ARBA00022771"/>
    </source>
</evidence>
<sequence>MSDALRVVQRCGDQWSGYTIRNLLLDDGIDAIVSGTDAATALGMGGAPTNSLIQVKVREEDYARAIELIERYQSEPRSEKRWQCARCDEINEGNFDYCWNCQADRATSGRDVTSDSVAQGSIEFDGDPFASPEAVPTESGVASSRNPYHPVLIHSSSEDDKSTPARLSLRSEQEEEAELRYRIAVRRAVLAAIATVFIFPPVLSWFPVVLWLRLPPRPDFVAPPRWQFWVLLAFTGLGIGWGMWIWSQTVLWTWL</sequence>
<comment type="caution">
    <text evidence="6">The sequence shown here is derived from an EMBL/GenBank/DDBJ whole genome shotgun (WGS) entry which is preliminary data.</text>
</comment>
<dbReference type="Proteomes" id="UP000324479">
    <property type="component" value="Unassembled WGS sequence"/>
</dbReference>
<evidence type="ECO:0000313" key="6">
    <source>
        <dbReference type="EMBL" id="KAA5541417.1"/>
    </source>
</evidence>
<protein>
    <recommendedName>
        <fullName evidence="5">RanBP2-type domain-containing protein</fullName>
    </recommendedName>
</protein>
<evidence type="ECO:0000313" key="7">
    <source>
        <dbReference type="Proteomes" id="UP000324479"/>
    </source>
</evidence>
<feature type="transmembrane region" description="Helical" evidence="4">
    <location>
        <begin position="226"/>
        <end position="246"/>
    </location>
</feature>
<dbReference type="GO" id="GO:0008270">
    <property type="term" value="F:zinc ion binding"/>
    <property type="evidence" value="ECO:0007669"/>
    <property type="project" value="UniProtKB-KW"/>
</dbReference>
<feature type="transmembrane region" description="Helical" evidence="4">
    <location>
        <begin position="188"/>
        <end position="214"/>
    </location>
</feature>
<keyword evidence="4" id="KW-0472">Membrane</keyword>
<proteinExistence type="predicted"/>
<dbReference type="EMBL" id="VWOX01000010">
    <property type="protein sequence ID" value="KAA5541417.1"/>
    <property type="molecule type" value="Genomic_DNA"/>
</dbReference>
<name>A0A5M6D1M6_9BACT</name>
<dbReference type="AlphaFoldDB" id="A0A5M6D1M6"/>
<evidence type="ECO:0000256" key="1">
    <source>
        <dbReference type="ARBA" id="ARBA00022723"/>
    </source>
</evidence>
<reference evidence="6 7" key="1">
    <citation type="submission" date="2019-08" db="EMBL/GenBank/DDBJ databases">
        <authorList>
            <person name="Dhanesh K."/>
            <person name="Kumar G."/>
            <person name="Sasikala C."/>
            <person name="Venkata Ramana C."/>
        </authorList>
    </citation>
    <scope>NUCLEOTIDE SEQUENCE [LARGE SCALE GENOMIC DNA]</scope>
    <source>
        <strain evidence="6 7">JC645</strain>
    </source>
</reference>
<dbReference type="InterPro" id="IPR001876">
    <property type="entry name" value="Znf_RanBP2"/>
</dbReference>
<accession>A0A5M6D1M6</accession>
<organism evidence="6 7">
    <name type="scientific">Roseiconus nitratireducens</name>
    <dbReference type="NCBI Taxonomy" id="2605748"/>
    <lineage>
        <taxon>Bacteria</taxon>
        <taxon>Pseudomonadati</taxon>
        <taxon>Planctomycetota</taxon>
        <taxon>Planctomycetia</taxon>
        <taxon>Pirellulales</taxon>
        <taxon>Pirellulaceae</taxon>
        <taxon>Roseiconus</taxon>
    </lineage>
</organism>
<keyword evidence="2" id="KW-0863">Zinc-finger</keyword>
<feature type="domain" description="RanBP2-type" evidence="5">
    <location>
        <begin position="78"/>
        <end position="107"/>
    </location>
</feature>
<keyword evidence="1" id="KW-0479">Metal-binding</keyword>
<evidence type="ECO:0000256" key="3">
    <source>
        <dbReference type="ARBA" id="ARBA00022833"/>
    </source>
</evidence>
<keyword evidence="7" id="KW-1185">Reference proteome</keyword>
<keyword evidence="4" id="KW-1133">Transmembrane helix</keyword>
<keyword evidence="4" id="KW-0812">Transmembrane</keyword>
<gene>
    <name evidence="6" type="ORF">FYK55_17790</name>
</gene>
<dbReference type="PROSITE" id="PS50199">
    <property type="entry name" value="ZF_RANBP2_2"/>
    <property type="match status" value="1"/>
</dbReference>
<evidence type="ECO:0000259" key="5">
    <source>
        <dbReference type="PROSITE" id="PS50199"/>
    </source>
</evidence>
<keyword evidence="3" id="KW-0862">Zinc</keyword>
<evidence type="ECO:0000256" key="4">
    <source>
        <dbReference type="SAM" id="Phobius"/>
    </source>
</evidence>
<dbReference type="RefSeq" id="WP_150077803.1">
    <property type="nucleotide sequence ID" value="NZ_VWOX01000010.1"/>
</dbReference>